<dbReference type="PROSITE" id="PS50943">
    <property type="entry name" value="HTH_CROC1"/>
    <property type="match status" value="1"/>
</dbReference>
<protein>
    <submittedName>
        <fullName evidence="2">Transcriptional regulator</fullName>
    </submittedName>
</protein>
<evidence type="ECO:0000259" key="1">
    <source>
        <dbReference type="PROSITE" id="PS50943"/>
    </source>
</evidence>
<reference evidence="2 3" key="1">
    <citation type="journal article" date="2021" name="Elife">
        <title>Chloroplast acquisition without the gene transfer in kleptoplastic sea slugs, Plakobranchus ocellatus.</title>
        <authorList>
            <person name="Maeda T."/>
            <person name="Takahashi S."/>
            <person name="Yoshida T."/>
            <person name="Shimamura S."/>
            <person name="Takaki Y."/>
            <person name="Nagai Y."/>
            <person name="Toyoda A."/>
            <person name="Suzuki Y."/>
            <person name="Arimoto A."/>
            <person name="Ishii H."/>
            <person name="Satoh N."/>
            <person name="Nishiyama T."/>
            <person name="Hasebe M."/>
            <person name="Maruyama T."/>
            <person name="Minagawa J."/>
            <person name="Obokata J."/>
            <person name="Shigenobu S."/>
        </authorList>
    </citation>
    <scope>NUCLEOTIDE SEQUENCE [LARGE SCALE GENOMIC DNA]</scope>
</reference>
<evidence type="ECO:0000313" key="2">
    <source>
        <dbReference type="EMBL" id="GFR91630.1"/>
    </source>
</evidence>
<dbReference type="EMBL" id="BMAT01005358">
    <property type="protein sequence ID" value="GFR91630.1"/>
    <property type="molecule type" value="Genomic_DNA"/>
</dbReference>
<name>A0AAV4H2E2_9GAST</name>
<dbReference type="InterPro" id="IPR010982">
    <property type="entry name" value="Lambda_DNA-bd_dom_sf"/>
</dbReference>
<organism evidence="2 3">
    <name type="scientific">Elysia marginata</name>
    <dbReference type="NCBI Taxonomy" id="1093978"/>
    <lineage>
        <taxon>Eukaryota</taxon>
        <taxon>Metazoa</taxon>
        <taxon>Spiralia</taxon>
        <taxon>Lophotrochozoa</taxon>
        <taxon>Mollusca</taxon>
        <taxon>Gastropoda</taxon>
        <taxon>Heterobranchia</taxon>
        <taxon>Euthyneura</taxon>
        <taxon>Panpulmonata</taxon>
        <taxon>Sacoglossa</taxon>
        <taxon>Placobranchoidea</taxon>
        <taxon>Plakobranchidae</taxon>
        <taxon>Elysia</taxon>
    </lineage>
</organism>
<gene>
    <name evidence="2" type="ORF">ElyMa_002597300</name>
</gene>
<dbReference type="InterPro" id="IPR001387">
    <property type="entry name" value="Cro/C1-type_HTH"/>
</dbReference>
<dbReference type="AlphaFoldDB" id="A0AAV4H2E2"/>
<dbReference type="SUPFAM" id="SSF47413">
    <property type="entry name" value="lambda repressor-like DNA-binding domains"/>
    <property type="match status" value="1"/>
</dbReference>
<sequence length="312" mass="35121">MLENFGSYLKRRRRDNGLTQDRLALALSCHSTTLGGIDSVTISRWERGTTEPTLERQRHVIHFFQDDADQVLPFRSARPNLLSPEQSVGYLIRHYLNSPKLGSKVGTFPEKENRKYEVCHLSGSDVDDPFIELILDYDHSIFEAGLPVSHELLHGWIGHSNVLSVVSTKFSHYFGHLIALPLAEDIYWRLIHGEMEEAEIRNSDIVPPEEPHGLYIYSLYGASKIAAALLLIEMAHYAGKYLESIRHIGGLCATSDGARLARSFHLQPGHVGPEVAHGPVRYQGREVQYLTYTAPLASILKDAGLRRILPLH</sequence>
<dbReference type="CDD" id="cd00093">
    <property type="entry name" value="HTH_XRE"/>
    <property type="match status" value="1"/>
</dbReference>
<dbReference type="Proteomes" id="UP000762676">
    <property type="component" value="Unassembled WGS sequence"/>
</dbReference>
<feature type="domain" description="HTH cro/C1-type" evidence="1">
    <location>
        <begin position="9"/>
        <end position="71"/>
    </location>
</feature>
<proteinExistence type="predicted"/>
<dbReference type="Gene3D" id="1.10.260.40">
    <property type="entry name" value="lambda repressor-like DNA-binding domains"/>
    <property type="match status" value="1"/>
</dbReference>
<dbReference type="GO" id="GO:0003677">
    <property type="term" value="F:DNA binding"/>
    <property type="evidence" value="ECO:0007669"/>
    <property type="project" value="InterPro"/>
</dbReference>
<keyword evidence="3" id="KW-1185">Reference proteome</keyword>
<evidence type="ECO:0000313" key="3">
    <source>
        <dbReference type="Proteomes" id="UP000762676"/>
    </source>
</evidence>
<comment type="caution">
    <text evidence="2">The sequence shown here is derived from an EMBL/GenBank/DDBJ whole genome shotgun (WGS) entry which is preliminary data.</text>
</comment>
<accession>A0AAV4H2E2</accession>